<dbReference type="InterPro" id="IPR036227">
    <property type="entry name" value="Ribosomal_uL15/eL18_sf"/>
</dbReference>
<protein>
    <recommendedName>
        <fullName evidence="5">Large ribosomal subunit protein uL15/eL18 domain-containing protein</fullName>
    </recommendedName>
</protein>
<dbReference type="InterPro" id="IPR030878">
    <property type="entry name" value="Ribosomal_uL15"/>
</dbReference>
<keyword evidence="3" id="KW-0687">Ribonucleoprotein</keyword>
<dbReference type="PANTHER" id="PTHR12934:SF11">
    <property type="entry name" value="LARGE RIBOSOMAL SUBUNIT PROTEIN UL15M"/>
    <property type="match status" value="1"/>
</dbReference>
<dbReference type="Pfam" id="PF00828">
    <property type="entry name" value="Ribosomal_L27A"/>
    <property type="match status" value="1"/>
</dbReference>
<dbReference type="InterPro" id="IPR021131">
    <property type="entry name" value="Ribosomal_uL15/eL18"/>
</dbReference>
<dbReference type="InterPro" id="IPR005749">
    <property type="entry name" value="Ribosomal_uL15_bac-type"/>
</dbReference>
<accession>A0ABD3SC43</accession>
<evidence type="ECO:0000259" key="5">
    <source>
        <dbReference type="Pfam" id="PF00828"/>
    </source>
</evidence>
<dbReference type="AlphaFoldDB" id="A0ABD3SC43"/>
<dbReference type="NCBIfam" id="TIGR01071">
    <property type="entry name" value="rplO_bact"/>
    <property type="match status" value="1"/>
</dbReference>
<feature type="compositionally biased region" description="Low complexity" evidence="4">
    <location>
        <begin position="91"/>
        <end position="120"/>
    </location>
</feature>
<reference evidence="6 7" key="1">
    <citation type="submission" date="2024-10" db="EMBL/GenBank/DDBJ databases">
        <title>Updated reference genomes for cyclostephanoid diatoms.</title>
        <authorList>
            <person name="Roberts W.R."/>
            <person name="Alverson A.J."/>
        </authorList>
    </citation>
    <scope>NUCLEOTIDE SEQUENCE [LARGE SCALE GENOMIC DNA]</scope>
    <source>
        <strain evidence="6 7">AJA228-03</strain>
    </source>
</reference>
<feature type="region of interest" description="Disordered" evidence="4">
    <location>
        <begin position="74"/>
        <end position="180"/>
    </location>
</feature>
<evidence type="ECO:0000256" key="3">
    <source>
        <dbReference type="ARBA" id="ARBA00023274"/>
    </source>
</evidence>
<evidence type="ECO:0000313" key="6">
    <source>
        <dbReference type="EMBL" id="KAL3822016.1"/>
    </source>
</evidence>
<comment type="caution">
    <text evidence="6">The sequence shown here is derived from an EMBL/GenBank/DDBJ whole genome shotgun (WGS) entry which is preliminary data.</text>
</comment>
<dbReference type="PANTHER" id="PTHR12934">
    <property type="entry name" value="50S RIBOSOMAL PROTEIN L15"/>
    <property type="match status" value="1"/>
</dbReference>
<dbReference type="Proteomes" id="UP001530377">
    <property type="component" value="Unassembled WGS sequence"/>
</dbReference>
<organism evidence="6 7">
    <name type="scientific">Cyclostephanos tholiformis</name>
    <dbReference type="NCBI Taxonomy" id="382380"/>
    <lineage>
        <taxon>Eukaryota</taxon>
        <taxon>Sar</taxon>
        <taxon>Stramenopiles</taxon>
        <taxon>Ochrophyta</taxon>
        <taxon>Bacillariophyta</taxon>
        <taxon>Coscinodiscophyceae</taxon>
        <taxon>Thalassiosirophycidae</taxon>
        <taxon>Stephanodiscales</taxon>
        <taxon>Stephanodiscaceae</taxon>
        <taxon>Cyclostephanos</taxon>
    </lineage>
</organism>
<dbReference type="EMBL" id="JALLPB020000077">
    <property type="protein sequence ID" value="KAL3822016.1"/>
    <property type="molecule type" value="Genomic_DNA"/>
</dbReference>
<evidence type="ECO:0000256" key="1">
    <source>
        <dbReference type="ARBA" id="ARBA00007320"/>
    </source>
</evidence>
<keyword evidence="7" id="KW-1185">Reference proteome</keyword>
<gene>
    <name evidence="6" type="ORF">ACHAXA_003002</name>
</gene>
<sequence length="370" mass="40512">MALPFLRPSTIFGGGMRGGMRRAASAIASKKLMLPSHHLPLPHHVASKPSSRAAALSALNFSLAQLAVQTTTGTANADHCYSPQRRGRGGQNLHQHQQQQQQRALSSSPSSQLSCQRQPPLGEPITYLSLNNLRDNPGAVKKKRRVGRGIGSSKGKTCGRGHKGQKSRAGGGVHPTFEGGQTKFYKRMPKIGKMKNAEFKLNLIPLNVGRVQDYVTMGRLRPERKDGVITMRDFVNAGMFPSSSIKTGVKLLGDGREYVKDKLLIEVSFASASAIDAIESKGGMVTTVHYNRLALRALLKPHKFPSKPEVMLTREYGDGVDASELDVHDTHLLPRRAPLPSTCLTIPIIRRGYLNPKVQLERKKRGLKDL</sequence>
<proteinExistence type="inferred from homology"/>
<comment type="similarity">
    <text evidence="1">Belongs to the universal ribosomal protein uL15 family.</text>
</comment>
<evidence type="ECO:0000256" key="2">
    <source>
        <dbReference type="ARBA" id="ARBA00022980"/>
    </source>
</evidence>
<name>A0ABD3SC43_9STRA</name>
<evidence type="ECO:0000256" key="4">
    <source>
        <dbReference type="SAM" id="MobiDB-lite"/>
    </source>
</evidence>
<dbReference type="Gene3D" id="3.100.10.10">
    <property type="match status" value="1"/>
</dbReference>
<evidence type="ECO:0000313" key="7">
    <source>
        <dbReference type="Proteomes" id="UP001530377"/>
    </source>
</evidence>
<dbReference type="GO" id="GO:1990904">
    <property type="term" value="C:ribonucleoprotein complex"/>
    <property type="evidence" value="ECO:0007669"/>
    <property type="project" value="UniProtKB-KW"/>
</dbReference>
<feature type="domain" description="Large ribosomal subunit protein uL15/eL18" evidence="5">
    <location>
        <begin position="205"/>
        <end position="286"/>
    </location>
</feature>
<feature type="compositionally biased region" description="Basic residues" evidence="4">
    <location>
        <begin position="157"/>
        <end position="166"/>
    </location>
</feature>
<dbReference type="SUPFAM" id="SSF52080">
    <property type="entry name" value="Ribosomal proteins L15p and L18e"/>
    <property type="match status" value="1"/>
</dbReference>
<dbReference type="HAMAP" id="MF_01341">
    <property type="entry name" value="Ribosomal_uL15"/>
    <property type="match status" value="1"/>
</dbReference>
<dbReference type="GO" id="GO:0005840">
    <property type="term" value="C:ribosome"/>
    <property type="evidence" value="ECO:0007669"/>
    <property type="project" value="UniProtKB-KW"/>
</dbReference>
<keyword evidence="2" id="KW-0689">Ribosomal protein</keyword>